<dbReference type="AlphaFoldDB" id="A0A2T0WGA2"/>
<name>A0A2T0WGA2_9BACT</name>
<protein>
    <recommendedName>
        <fullName evidence="3">DUF937 domain-containing protein</fullName>
    </recommendedName>
</protein>
<sequence>MIQEVISSLAPQLTTGLTDKFNLTSEEASGAISTTKDTLLSSLTRQFGYGDVNGILGMLNQGQNLSSNAVYTGFISNLTSSYSSKLGLSPEKSSMIANFVLPKILSAIKGDRSKDFDKTDLTKMLGSALGDGVKSSAADAIKKGIGSFFK</sequence>
<dbReference type="RefSeq" id="WP_106134900.1">
    <property type="nucleotide sequence ID" value="NZ_PVTR01000011.1"/>
</dbReference>
<evidence type="ECO:0000313" key="2">
    <source>
        <dbReference type="Proteomes" id="UP000238157"/>
    </source>
</evidence>
<dbReference type="EMBL" id="PVTR01000011">
    <property type="protein sequence ID" value="PRY85729.1"/>
    <property type="molecule type" value="Genomic_DNA"/>
</dbReference>
<reference evidence="1 2" key="1">
    <citation type="submission" date="2018-03" db="EMBL/GenBank/DDBJ databases">
        <title>Genomic Encyclopedia of Archaeal and Bacterial Type Strains, Phase II (KMG-II): from individual species to whole genera.</title>
        <authorList>
            <person name="Goeker M."/>
        </authorList>
    </citation>
    <scope>NUCLEOTIDE SEQUENCE [LARGE SCALE GENOMIC DNA]</scope>
    <source>
        <strain evidence="1 2">DSM 27929</strain>
    </source>
</reference>
<evidence type="ECO:0008006" key="3">
    <source>
        <dbReference type="Google" id="ProtNLM"/>
    </source>
</evidence>
<keyword evidence="2" id="KW-1185">Reference proteome</keyword>
<gene>
    <name evidence="1" type="ORF">CLW00_11172</name>
</gene>
<comment type="caution">
    <text evidence="1">The sequence shown here is derived from an EMBL/GenBank/DDBJ whole genome shotgun (WGS) entry which is preliminary data.</text>
</comment>
<proteinExistence type="predicted"/>
<evidence type="ECO:0000313" key="1">
    <source>
        <dbReference type="EMBL" id="PRY85729.1"/>
    </source>
</evidence>
<organism evidence="1 2">
    <name type="scientific">Mongoliibacter ruber</name>
    <dbReference type="NCBI Taxonomy" id="1750599"/>
    <lineage>
        <taxon>Bacteria</taxon>
        <taxon>Pseudomonadati</taxon>
        <taxon>Bacteroidota</taxon>
        <taxon>Cytophagia</taxon>
        <taxon>Cytophagales</taxon>
        <taxon>Cyclobacteriaceae</taxon>
        <taxon>Mongoliibacter</taxon>
    </lineage>
</organism>
<accession>A0A2T0WGA2</accession>
<dbReference type="OrthoDB" id="1467572at2"/>
<dbReference type="Proteomes" id="UP000238157">
    <property type="component" value="Unassembled WGS sequence"/>
</dbReference>